<name>A0A917U2N3_9ACTN</name>
<dbReference type="EMBL" id="BMPI01000035">
    <property type="protein sequence ID" value="GGM52270.1"/>
    <property type="molecule type" value="Genomic_DNA"/>
</dbReference>
<evidence type="ECO:0000313" key="1">
    <source>
        <dbReference type="EMBL" id="GGM52270.1"/>
    </source>
</evidence>
<dbReference type="AlphaFoldDB" id="A0A917U2N3"/>
<protein>
    <submittedName>
        <fullName evidence="1">Uncharacterized protein</fullName>
    </submittedName>
</protein>
<reference evidence="1" key="2">
    <citation type="submission" date="2020-09" db="EMBL/GenBank/DDBJ databases">
        <authorList>
            <person name="Sun Q."/>
            <person name="Ohkuma M."/>
        </authorList>
    </citation>
    <scope>NUCLEOTIDE SEQUENCE</scope>
    <source>
        <strain evidence="1">JCM 19831</strain>
    </source>
</reference>
<organism evidence="1 2">
    <name type="scientific">Dactylosporangium sucinum</name>
    <dbReference type="NCBI Taxonomy" id="1424081"/>
    <lineage>
        <taxon>Bacteria</taxon>
        <taxon>Bacillati</taxon>
        <taxon>Actinomycetota</taxon>
        <taxon>Actinomycetes</taxon>
        <taxon>Micromonosporales</taxon>
        <taxon>Micromonosporaceae</taxon>
        <taxon>Dactylosporangium</taxon>
    </lineage>
</organism>
<evidence type="ECO:0000313" key="2">
    <source>
        <dbReference type="Proteomes" id="UP000642070"/>
    </source>
</evidence>
<keyword evidence="2" id="KW-1185">Reference proteome</keyword>
<dbReference type="Proteomes" id="UP000642070">
    <property type="component" value="Unassembled WGS sequence"/>
</dbReference>
<proteinExistence type="predicted"/>
<accession>A0A917U2N3</accession>
<reference evidence="1" key="1">
    <citation type="journal article" date="2014" name="Int. J. Syst. Evol. Microbiol.">
        <title>Complete genome sequence of Corynebacterium casei LMG S-19264T (=DSM 44701T), isolated from a smear-ripened cheese.</title>
        <authorList>
            <consortium name="US DOE Joint Genome Institute (JGI-PGF)"/>
            <person name="Walter F."/>
            <person name="Albersmeier A."/>
            <person name="Kalinowski J."/>
            <person name="Ruckert C."/>
        </authorList>
    </citation>
    <scope>NUCLEOTIDE SEQUENCE</scope>
    <source>
        <strain evidence="1">JCM 19831</strain>
    </source>
</reference>
<comment type="caution">
    <text evidence="1">The sequence shown here is derived from an EMBL/GenBank/DDBJ whole genome shotgun (WGS) entry which is preliminary data.</text>
</comment>
<dbReference type="RefSeq" id="WP_190253546.1">
    <property type="nucleotide sequence ID" value="NZ_BMPI01000035.1"/>
</dbReference>
<gene>
    <name evidence="1" type="ORF">GCM10007977_062320</name>
</gene>
<sequence length="75" mass="7366">MNPIDVIANAVRAADGSHTLGAGRLAEVAAAALTDERVVDHAVGQLLADGWGEFLSGAQLQTIAAAVLGSVGGAS</sequence>